<protein>
    <submittedName>
        <fullName evidence="2">Uncharacterized protein</fullName>
    </submittedName>
</protein>
<evidence type="ECO:0000313" key="3">
    <source>
        <dbReference type="Proteomes" id="UP000663859"/>
    </source>
</evidence>
<sequence length="96" mass="10241">MSKLMEAPMIQSFTKPGWARQAIVFALFVGAGLLGSSLSAYGEEAHEKMPGMSEQAQPTPSSGHKTKKGAKGACSHCSSKHHRSHASQKACRCPKE</sequence>
<name>A0A8J2FPA4_9BACT</name>
<feature type="region of interest" description="Disordered" evidence="1">
    <location>
        <begin position="44"/>
        <end position="96"/>
    </location>
</feature>
<organism evidence="2 3">
    <name type="scientific">Candidatus Methylacidithermus pantelleriae</name>
    <dbReference type="NCBI Taxonomy" id="2744239"/>
    <lineage>
        <taxon>Bacteria</taxon>
        <taxon>Pseudomonadati</taxon>
        <taxon>Verrucomicrobiota</taxon>
        <taxon>Methylacidiphilae</taxon>
        <taxon>Methylacidiphilales</taxon>
        <taxon>Methylacidiphilaceae</taxon>
        <taxon>Candidatus Methylacidithermus</taxon>
    </lineage>
</organism>
<comment type="caution">
    <text evidence="2">The sequence shown here is derived from an EMBL/GenBank/DDBJ whole genome shotgun (WGS) entry which is preliminary data.</text>
</comment>
<reference evidence="2" key="1">
    <citation type="submission" date="2021-02" db="EMBL/GenBank/DDBJ databases">
        <authorList>
            <person name="Cremers G."/>
            <person name="Picone N."/>
        </authorList>
    </citation>
    <scope>NUCLEOTIDE SEQUENCE</scope>
    <source>
        <strain evidence="2">PQ17</strain>
    </source>
</reference>
<proteinExistence type="predicted"/>
<dbReference type="Proteomes" id="UP000663859">
    <property type="component" value="Unassembled WGS sequence"/>
</dbReference>
<evidence type="ECO:0000256" key="1">
    <source>
        <dbReference type="SAM" id="MobiDB-lite"/>
    </source>
</evidence>
<accession>A0A8J2FPA4</accession>
<feature type="compositionally biased region" description="Polar residues" evidence="1">
    <location>
        <begin position="54"/>
        <end position="63"/>
    </location>
</feature>
<dbReference type="AlphaFoldDB" id="A0A8J2FPA4"/>
<dbReference type="EMBL" id="CAJNOB010000034">
    <property type="protein sequence ID" value="CAF0701023.1"/>
    <property type="molecule type" value="Genomic_DNA"/>
</dbReference>
<gene>
    <name evidence="2" type="ORF">MPNT_40111</name>
</gene>
<evidence type="ECO:0000313" key="2">
    <source>
        <dbReference type="EMBL" id="CAF0701023.1"/>
    </source>
</evidence>
<keyword evidence="3" id="KW-1185">Reference proteome</keyword>